<reference evidence="2 3" key="1">
    <citation type="submission" date="2024-05" db="EMBL/GenBank/DDBJ databases">
        <title>Genome sequencing and assembly of Indian major carp, Cirrhinus mrigala (Hamilton, 1822).</title>
        <authorList>
            <person name="Mohindra V."/>
            <person name="Chowdhury L.M."/>
            <person name="Lal K."/>
            <person name="Jena J.K."/>
        </authorList>
    </citation>
    <scope>NUCLEOTIDE SEQUENCE [LARGE SCALE GENOMIC DNA]</scope>
    <source>
        <strain evidence="2">CM1030</strain>
        <tissue evidence="2">Blood</tissue>
    </source>
</reference>
<feature type="region of interest" description="Disordered" evidence="1">
    <location>
        <begin position="297"/>
        <end position="326"/>
    </location>
</feature>
<feature type="compositionally biased region" description="Low complexity" evidence="1">
    <location>
        <begin position="297"/>
        <end position="312"/>
    </location>
</feature>
<evidence type="ECO:0000313" key="3">
    <source>
        <dbReference type="Proteomes" id="UP001529510"/>
    </source>
</evidence>
<proteinExistence type="predicted"/>
<organism evidence="2 3">
    <name type="scientific">Cirrhinus mrigala</name>
    <name type="common">Mrigala</name>
    <dbReference type="NCBI Taxonomy" id="683832"/>
    <lineage>
        <taxon>Eukaryota</taxon>
        <taxon>Metazoa</taxon>
        <taxon>Chordata</taxon>
        <taxon>Craniata</taxon>
        <taxon>Vertebrata</taxon>
        <taxon>Euteleostomi</taxon>
        <taxon>Actinopterygii</taxon>
        <taxon>Neopterygii</taxon>
        <taxon>Teleostei</taxon>
        <taxon>Ostariophysi</taxon>
        <taxon>Cypriniformes</taxon>
        <taxon>Cyprinidae</taxon>
        <taxon>Labeoninae</taxon>
        <taxon>Labeonini</taxon>
        <taxon>Cirrhinus</taxon>
    </lineage>
</organism>
<comment type="caution">
    <text evidence="2">The sequence shown here is derived from an EMBL/GenBank/DDBJ whole genome shotgun (WGS) entry which is preliminary data.</text>
</comment>
<protein>
    <submittedName>
        <fullName evidence="2">Uncharacterized protein</fullName>
    </submittedName>
</protein>
<dbReference type="AlphaFoldDB" id="A0ABD0RRJ1"/>
<dbReference type="Proteomes" id="UP001529510">
    <property type="component" value="Unassembled WGS sequence"/>
</dbReference>
<evidence type="ECO:0000256" key="1">
    <source>
        <dbReference type="SAM" id="MobiDB-lite"/>
    </source>
</evidence>
<sequence length="326" mass="33266">MADPIMDLFDDTPLFNLDSLPEDAFSQGSSDPVEEALKLALGQVDPPTDPTSDAGVPVLSDVVTDPALIPTPVAAPISIPLQTLQTQQPTQMTHDVSMAPASISVQPSLSVASNSSGAATVLLSSSLGVPVSAAQVTTQQLQTQQIAVTQQGAGQGAPKIVILKGPQGQTQVLQGVTGATGSPGKVTLARVLTGTPLRPGMAVVSGGTVLNTTSPGQGQVKVGTGVQRLVQTPNGPMKQVLLTSVPQTQSQVQTQPVQVQIPAQAQLQSHSQPAQVQAQVQVQPQTQVALQAQVQTQDQAPTTTSPGTTAAAVRPQGVTLSAVPQQ</sequence>
<accession>A0ABD0RRJ1</accession>
<name>A0ABD0RRJ1_CIRMR</name>
<evidence type="ECO:0000313" key="2">
    <source>
        <dbReference type="EMBL" id="KAL0201150.1"/>
    </source>
</evidence>
<dbReference type="EMBL" id="JAMKFB020000002">
    <property type="protein sequence ID" value="KAL0201150.1"/>
    <property type="molecule type" value="Genomic_DNA"/>
</dbReference>
<feature type="non-terminal residue" evidence="2">
    <location>
        <position position="326"/>
    </location>
</feature>
<keyword evidence="3" id="KW-1185">Reference proteome</keyword>
<gene>
    <name evidence="2" type="ORF">M9458_004337</name>
</gene>